<reference evidence="1" key="2">
    <citation type="journal article" date="2008" name="Genome Biol.">
        <title>Improved genome assembly and evidence-based global gene model set for the chordate Ciona intestinalis: new insight into intron and operon populations.</title>
        <authorList>
            <person name="Satou Y."/>
            <person name="Mineta K."/>
            <person name="Ogasawara M."/>
            <person name="Sasakura Y."/>
            <person name="Shoguchi E."/>
            <person name="Ueno K."/>
            <person name="Yamada L."/>
            <person name="Matsumoto J."/>
            <person name="Wasserscheid J."/>
            <person name="Dewar K."/>
            <person name="Wiley G.B."/>
            <person name="Macmil S.L."/>
            <person name="Roe B.A."/>
            <person name="Zeller R.W."/>
            <person name="Hastings K.E."/>
            <person name="Lemaire P."/>
            <person name="Lindquist E."/>
            <person name="Endo T."/>
            <person name="Hotta K."/>
            <person name="Inaba K."/>
        </authorList>
    </citation>
    <scope>NUCLEOTIDE SEQUENCE [LARGE SCALE GENOMIC DNA]</scope>
    <source>
        <strain evidence="1">wild type</strain>
    </source>
</reference>
<reference evidence="1" key="4">
    <citation type="submission" date="2025-09" db="UniProtKB">
        <authorList>
            <consortium name="Ensembl"/>
        </authorList>
    </citation>
    <scope>IDENTIFICATION</scope>
</reference>
<dbReference type="HOGENOM" id="CLU_2775174_0_0_1"/>
<accession>H2XKY7</accession>
<evidence type="ECO:0000313" key="2">
    <source>
        <dbReference type="Proteomes" id="UP000008144"/>
    </source>
</evidence>
<dbReference type="Proteomes" id="UP000008144">
    <property type="component" value="Chromosome 7"/>
</dbReference>
<sequence length="69" mass="7983">MPKWRDKITVIGTSDMHSPNTVTEGVLSNMNQQVMNLQDDTPIFSSFIQCSMTIRVKFFLLFNFIQNLL</sequence>
<protein>
    <submittedName>
        <fullName evidence="1">Uncharacterized protein</fullName>
    </submittedName>
</protein>
<dbReference type="EMBL" id="EAAA01002388">
    <property type="status" value="NOT_ANNOTATED_CDS"/>
    <property type="molecule type" value="Genomic_DNA"/>
</dbReference>
<reference evidence="1" key="3">
    <citation type="submission" date="2025-08" db="UniProtKB">
        <authorList>
            <consortium name="Ensembl"/>
        </authorList>
    </citation>
    <scope>IDENTIFICATION</scope>
</reference>
<dbReference type="AlphaFoldDB" id="H2XKY7"/>
<organism evidence="1 2">
    <name type="scientific">Ciona intestinalis</name>
    <name type="common">Transparent sea squirt</name>
    <name type="synonym">Ascidia intestinalis</name>
    <dbReference type="NCBI Taxonomy" id="7719"/>
    <lineage>
        <taxon>Eukaryota</taxon>
        <taxon>Metazoa</taxon>
        <taxon>Chordata</taxon>
        <taxon>Tunicata</taxon>
        <taxon>Ascidiacea</taxon>
        <taxon>Phlebobranchia</taxon>
        <taxon>Cionidae</taxon>
        <taxon>Ciona</taxon>
    </lineage>
</organism>
<dbReference type="InParanoid" id="H2XKY7"/>
<name>H2XKY7_CIOIN</name>
<dbReference type="Ensembl" id="ENSCINT00000034540.1">
    <property type="protein sequence ID" value="ENSCINP00000030319.1"/>
    <property type="gene ID" value="ENSCING00000023764.1"/>
</dbReference>
<evidence type="ECO:0000313" key="1">
    <source>
        <dbReference type="Ensembl" id="ENSCINP00000030319.1"/>
    </source>
</evidence>
<reference evidence="2" key="1">
    <citation type="journal article" date="2002" name="Science">
        <title>The draft genome of Ciona intestinalis: insights into chordate and vertebrate origins.</title>
        <authorList>
            <person name="Dehal P."/>
            <person name="Satou Y."/>
            <person name="Campbell R.K."/>
            <person name="Chapman J."/>
            <person name="Degnan B."/>
            <person name="De Tomaso A."/>
            <person name="Davidson B."/>
            <person name="Di Gregorio A."/>
            <person name="Gelpke M."/>
            <person name="Goodstein D.M."/>
            <person name="Harafuji N."/>
            <person name="Hastings K.E."/>
            <person name="Ho I."/>
            <person name="Hotta K."/>
            <person name="Huang W."/>
            <person name="Kawashima T."/>
            <person name="Lemaire P."/>
            <person name="Martinez D."/>
            <person name="Meinertzhagen I.A."/>
            <person name="Necula S."/>
            <person name="Nonaka M."/>
            <person name="Putnam N."/>
            <person name="Rash S."/>
            <person name="Saiga H."/>
            <person name="Satake M."/>
            <person name="Terry A."/>
            <person name="Yamada L."/>
            <person name="Wang H.G."/>
            <person name="Awazu S."/>
            <person name="Azumi K."/>
            <person name="Boore J."/>
            <person name="Branno M."/>
            <person name="Chin-Bow S."/>
            <person name="DeSantis R."/>
            <person name="Doyle S."/>
            <person name="Francino P."/>
            <person name="Keys D.N."/>
            <person name="Haga S."/>
            <person name="Hayashi H."/>
            <person name="Hino K."/>
            <person name="Imai K.S."/>
            <person name="Inaba K."/>
            <person name="Kano S."/>
            <person name="Kobayashi K."/>
            <person name="Kobayashi M."/>
            <person name="Lee B.I."/>
            <person name="Makabe K.W."/>
            <person name="Manohar C."/>
            <person name="Matassi G."/>
            <person name="Medina M."/>
            <person name="Mochizuki Y."/>
            <person name="Mount S."/>
            <person name="Morishita T."/>
            <person name="Miura S."/>
            <person name="Nakayama A."/>
            <person name="Nishizaka S."/>
            <person name="Nomoto H."/>
            <person name="Ohta F."/>
            <person name="Oishi K."/>
            <person name="Rigoutsos I."/>
            <person name="Sano M."/>
            <person name="Sasaki A."/>
            <person name="Sasakura Y."/>
            <person name="Shoguchi E."/>
            <person name="Shin-i T."/>
            <person name="Spagnuolo A."/>
            <person name="Stainier D."/>
            <person name="Suzuki M.M."/>
            <person name="Tassy O."/>
            <person name="Takatori N."/>
            <person name="Tokuoka M."/>
            <person name="Yagi K."/>
            <person name="Yoshizaki F."/>
            <person name="Wada S."/>
            <person name="Zhang C."/>
            <person name="Hyatt P.D."/>
            <person name="Larimer F."/>
            <person name="Detter C."/>
            <person name="Doggett N."/>
            <person name="Glavina T."/>
            <person name="Hawkins T."/>
            <person name="Richardson P."/>
            <person name="Lucas S."/>
            <person name="Kohara Y."/>
            <person name="Levine M."/>
            <person name="Satoh N."/>
            <person name="Rokhsar D.S."/>
        </authorList>
    </citation>
    <scope>NUCLEOTIDE SEQUENCE [LARGE SCALE GENOMIC DNA]</scope>
</reference>
<proteinExistence type="predicted"/>
<keyword evidence="2" id="KW-1185">Reference proteome</keyword>